<name>A0ABU0IKT4_9CAUL</name>
<evidence type="ECO:0000259" key="1">
    <source>
        <dbReference type="Pfam" id="PF04466"/>
    </source>
</evidence>
<evidence type="ECO:0000313" key="4">
    <source>
        <dbReference type="Proteomes" id="UP001228905"/>
    </source>
</evidence>
<dbReference type="InterPro" id="IPR006437">
    <property type="entry name" value="Phage_terminase_lsu"/>
</dbReference>
<accession>A0ABU0IKT4</accession>
<evidence type="ECO:0000313" key="3">
    <source>
        <dbReference type="EMBL" id="MDQ0462621.1"/>
    </source>
</evidence>
<gene>
    <name evidence="3" type="ORF">QO010_000369</name>
</gene>
<dbReference type="InterPro" id="IPR052380">
    <property type="entry name" value="Viral_DNA_packaging_terminase"/>
</dbReference>
<dbReference type="InterPro" id="IPR035412">
    <property type="entry name" value="Terminase_L_N"/>
</dbReference>
<dbReference type="Pfam" id="PF04466">
    <property type="entry name" value="Terminase_3"/>
    <property type="match status" value="1"/>
</dbReference>
<proteinExistence type="predicted"/>
<dbReference type="Proteomes" id="UP001228905">
    <property type="component" value="Unassembled WGS sequence"/>
</dbReference>
<comment type="caution">
    <text evidence="3">The sequence shown here is derived from an EMBL/GenBank/DDBJ whole genome shotgun (WGS) entry which is preliminary data.</text>
</comment>
<dbReference type="NCBIfam" id="TIGR01547">
    <property type="entry name" value="phage_term_2"/>
    <property type="match status" value="1"/>
</dbReference>
<reference evidence="3 4" key="1">
    <citation type="submission" date="2023-07" db="EMBL/GenBank/DDBJ databases">
        <title>Genomic Encyclopedia of Type Strains, Phase IV (KMG-IV): sequencing the most valuable type-strain genomes for metagenomic binning, comparative biology and taxonomic classification.</title>
        <authorList>
            <person name="Goeker M."/>
        </authorList>
    </citation>
    <scope>NUCLEOTIDE SEQUENCE [LARGE SCALE GENOMIC DNA]</scope>
    <source>
        <strain evidence="3 4">DSM 18695</strain>
    </source>
</reference>
<dbReference type="InterPro" id="IPR035413">
    <property type="entry name" value="Terminase_L_C"/>
</dbReference>
<dbReference type="Pfam" id="PF17288">
    <property type="entry name" value="Terminase_3C"/>
    <property type="match status" value="1"/>
</dbReference>
<keyword evidence="4" id="KW-1185">Reference proteome</keyword>
<dbReference type="Gene3D" id="3.30.420.280">
    <property type="match status" value="1"/>
</dbReference>
<dbReference type="InterPro" id="IPR027417">
    <property type="entry name" value="P-loop_NTPase"/>
</dbReference>
<dbReference type="RefSeq" id="WP_307345188.1">
    <property type="nucleotide sequence ID" value="NZ_JAUSVS010000001.1"/>
</dbReference>
<dbReference type="PANTHER" id="PTHR39184:SF1">
    <property type="entry name" value="PBSX PHAGE TERMINASE LARGE SUBUNIT"/>
    <property type="match status" value="1"/>
</dbReference>
<sequence length="409" mass="45663">MSSTLILPTPRVFMPLLAPARYKGAYGGRGSGKSHFFAELLIEECLADRSMRAVCVRETQRSLDQSVKQLLANKIAMLGVGEAFHILEGEIHVLDEAGARRGLISFQGMQNHTAESIKSLEGYRIAWVEEAQSLSRKSLELLTPTLRAPGAQIWFSWNPRLASDPVDVFMRSPEAADDDDIACVAVNYHDNPWFGTTSLKADMERDRRREPDKYAHVWLGGYQRRSAAAVFSNWRICEFDVPVGLRPHFGADWGFAVDPTVLVKAYVDEDARRILVDAEAWAVGCEIDDLPALFGRLGGAKDWPIRADSARPETIAYMNRRGFCVIPARKGAGSVEEGVAFLQNYDIWVRPGCSHAIDELSLYSYRVDRQTEAVLPVLEDRDNHVIDALRYALEDVRRSGAVTAAPLRL</sequence>
<evidence type="ECO:0000259" key="2">
    <source>
        <dbReference type="Pfam" id="PF17288"/>
    </source>
</evidence>
<dbReference type="PANTHER" id="PTHR39184">
    <property type="match status" value="1"/>
</dbReference>
<organism evidence="3 4">
    <name type="scientific">Caulobacter ginsengisoli</name>
    <dbReference type="NCBI Taxonomy" id="400775"/>
    <lineage>
        <taxon>Bacteria</taxon>
        <taxon>Pseudomonadati</taxon>
        <taxon>Pseudomonadota</taxon>
        <taxon>Alphaproteobacteria</taxon>
        <taxon>Caulobacterales</taxon>
        <taxon>Caulobacteraceae</taxon>
        <taxon>Caulobacter</taxon>
    </lineage>
</organism>
<protein>
    <submittedName>
        <fullName evidence="3">Phage terminase large subunit</fullName>
    </submittedName>
</protein>
<feature type="domain" description="Phage terminase large subunit N-terminal" evidence="1">
    <location>
        <begin position="22"/>
        <end position="220"/>
    </location>
</feature>
<dbReference type="EMBL" id="JAUSVS010000001">
    <property type="protein sequence ID" value="MDQ0462621.1"/>
    <property type="molecule type" value="Genomic_DNA"/>
</dbReference>
<dbReference type="Gene3D" id="3.40.50.300">
    <property type="entry name" value="P-loop containing nucleotide triphosphate hydrolases"/>
    <property type="match status" value="1"/>
</dbReference>
<feature type="domain" description="Phage terminase large subunit C-terminal" evidence="2">
    <location>
        <begin position="252"/>
        <end position="395"/>
    </location>
</feature>